<evidence type="ECO:0000313" key="3">
    <source>
        <dbReference type="Proteomes" id="UP001597158"/>
    </source>
</evidence>
<accession>A0ABW3WD11</accession>
<keyword evidence="1" id="KW-0472">Membrane</keyword>
<dbReference type="EMBL" id="JBHTMC010000008">
    <property type="protein sequence ID" value="MFD1262833.1"/>
    <property type="molecule type" value="Genomic_DNA"/>
</dbReference>
<name>A0ABW3WD11_9RHOO</name>
<proteinExistence type="predicted"/>
<gene>
    <name evidence="2" type="ORF">ACFQ4M_04500</name>
</gene>
<reference evidence="3" key="1">
    <citation type="journal article" date="2019" name="Int. J. Syst. Evol. Microbiol.">
        <title>The Global Catalogue of Microorganisms (GCM) 10K type strain sequencing project: providing services to taxonomists for standard genome sequencing and annotation.</title>
        <authorList>
            <consortium name="The Broad Institute Genomics Platform"/>
            <consortium name="The Broad Institute Genome Sequencing Center for Infectious Disease"/>
            <person name="Wu L."/>
            <person name="Ma J."/>
        </authorList>
    </citation>
    <scope>NUCLEOTIDE SEQUENCE [LARGE SCALE GENOMIC DNA]</scope>
    <source>
        <strain evidence="3">CCUG 48884</strain>
    </source>
</reference>
<comment type="caution">
    <text evidence="2">The sequence shown here is derived from an EMBL/GenBank/DDBJ whole genome shotgun (WGS) entry which is preliminary data.</text>
</comment>
<keyword evidence="1" id="KW-0812">Transmembrane</keyword>
<evidence type="ECO:0000313" key="2">
    <source>
        <dbReference type="EMBL" id="MFD1262833.1"/>
    </source>
</evidence>
<dbReference type="InterPro" id="IPR025489">
    <property type="entry name" value="DUF4381"/>
</dbReference>
<keyword evidence="3" id="KW-1185">Reference proteome</keyword>
<protein>
    <submittedName>
        <fullName evidence="2">DUF4381 domain-containing protein</fullName>
    </submittedName>
</protein>
<keyword evidence="1" id="KW-1133">Transmembrane helix</keyword>
<dbReference type="Pfam" id="PF14316">
    <property type="entry name" value="DUF4381"/>
    <property type="match status" value="1"/>
</dbReference>
<dbReference type="Proteomes" id="UP001597158">
    <property type="component" value="Unassembled WGS sequence"/>
</dbReference>
<dbReference type="RefSeq" id="WP_277834430.1">
    <property type="nucleotide sequence ID" value="NZ_JARQZE010000013.1"/>
</dbReference>
<evidence type="ECO:0000256" key="1">
    <source>
        <dbReference type="SAM" id="Phobius"/>
    </source>
</evidence>
<organism evidence="2 3">
    <name type="scientific">Thauera mechernichensis</name>
    <dbReference type="NCBI Taxonomy" id="82788"/>
    <lineage>
        <taxon>Bacteria</taxon>
        <taxon>Pseudomonadati</taxon>
        <taxon>Pseudomonadota</taxon>
        <taxon>Betaproteobacteria</taxon>
        <taxon>Rhodocyclales</taxon>
        <taxon>Zoogloeaceae</taxon>
        <taxon>Thauera</taxon>
    </lineage>
</organism>
<feature type="transmembrane region" description="Helical" evidence="1">
    <location>
        <begin position="53"/>
        <end position="73"/>
    </location>
</feature>
<sequence length="200" mass="21941">MAAERPMQSIDAPRLRPHEAAGMPPAIDVQAVLDQLHPLQVPPVPAWSPLAPGWEVLAVVALTALAVLAWRSLQRWRAGRHRRAALAELARLRSSMRDPALRLAAARQIPALVRRLALAHAPRTEVAALHGAAWHAWLDRSLGDPAQPFSTGLGLSLSDWAYCPADTLPWELLEPSLDLVERWIRTHRVEHEAGAPGKHG</sequence>